<dbReference type="SUPFAM" id="SSF54001">
    <property type="entry name" value="Cysteine proteinases"/>
    <property type="match status" value="1"/>
</dbReference>
<dbReference type="EMBL" id="CP157942">
    <property type="protein sequence ID" value="XBS66501.1"/>
    <property type="molecule type" value="Genomic_DNA"/>
</dbReference>
<organism evidence="2">
    <name type="scientific">Wolbachia endosymbiont of Armadillidium arcangelii</name>
    <dbReference type="NCBI Taxonomy" id="3158571"/>
    <lineage>
        <taxon>Bacteria</taxon>
        <taxon>Pseudomonadati</taxon>
        <taxon>Pseudomonadota</taxon>
        <taxon>Alphaproteobacteria</taxon>
        <taxon>Rickettsiales</taxon>
        <taxon>Anaplasmataceae</taxon>
        <taxon>Wolbachieae</taxon>
        <taxon>Wolbachia</taxon>
    </lineage>
</organism>
<evidence type="ECO:0000259" key="1">
    <source>
        <dbReference type="PROSITE" id="PS50802"/>
    </source>
</evidence>
<sequence length="1317" mass="148207">MFKTQYPTNHLKKEGVNLKITELSDKIQYIEQAKEFPQFKRYRRSDSESESRFKRIDVPGDGSCLFWSVTMAYLIPARDDGALFRQRYEALFGSEEAVTQNLDHIRSLVRNLSTANYDDAFANLVRNVFRNRVVDHISSHENEFRGFVTGSFENYLENMRKSNTWGGEPEIKAMSKMLSARISVSGATRSQYNSGNIQIQLFHVGAPGKRNHYNFGLEGGIVDNDVELAKGLKKVMGKGKPQDFELIQLLIEEAGKEVGISRQDEDFKSFELRFQSFVDQIPSYLHSVGKAGFFTHFFLGSFSTLLDTEVAKKLGIKEIYFRFDGAKTLKVAVIKNGEINSQEDVVDKVKLFVISESGSRTYTQEFDQGELKGVLGKHYSFIEDHLDKIKVKSIEIIKDTVHQGKIVVDVKDKGVDIEHNSEVQFKKVRKGLWRGLEVDIAKLAISNQRTVKASLRRILDKIYTTHSEYVDSLIYASRAREAAHHGFMVGVFMNFHYRYNLRVYPEQFAGRGYADIVLVPRGPDRALNSIPIIIELKAGADSNSTPDKALEQAEKYAQGFQPNVQRVLTTADDILYVGVNLDSPSPISDIKVSNRGGEIIPLFQDILESTKDWDTQTIGKKELKERVKDNLERIYHTFPGTPEKGDNHYFSRFLLGQSLLLSEDSGTSLKKYIFIYGDNIPTEVHPDSGRPVRLVVQRNREESSTNLDASHAAVTMVLIPENTGKLVYVINIVEANRKDVLNKALPLDRLGREIGDREIVELNLNFDTRYKLKFERYLTVKANEPISLEQYNERGVDKFQGTFKNVPYPNELKETFDKALDAQSSSVNEYNRLLEKIGEGIFPFKTLVNKEAHFQGILNGVFSYYSDLKLQESPETRALVLTEFQTGRGERIDMLVHGIKFVAQGGNAEEYTPIGLELKTSRQGKGAKALLKEANDQINKEYEKGVTYKTLTDGDEVKFIGVVFDKGAHNANSLILTSRTNEEGFISVDVIHSSEYVLLDVGQCSGRNRRSIGMICVDSRDEEDITEEEKEQCIKELFNADKVAERVKNIEFYDQLFKVSQKISEGEIIDKNVEEAFVAKIKDIDLDSIDPEIRDIVKEMKEDKEEIKNILRSSGLKEKIERVAGDAGLTYRKFLNDEKSEYRNFISRITNNKEAMNHLGRVGKISGWAMHGMMYRNLIGDIISDNAKGVAINLGFIGGGPVLSKLAEVTYAKGELLALGGRRIGKLLKAGSSFLGRATLGYMIYDLVNQVKAYKAGNKDALAGIVGDGVAITTDVAEIGIEVAEVYGILEGVSSITGPIGACSIYRCRYLHGCEDS</sequence>
<dbReference type="RefSeq" id="WP_349966868.1">
    <property type="nucleotide sequence ID" value="NZ_CP157942.1"/>
</dbReference>
<dbReference type="PROSITE" id="PS50802">
    <property type="entry name" value="OTU"/>
    <property type="match status" value="1"/>
</dbReference>
<dbReference type="InterPro" id="IPR050704">
    <property type="entry name" value="Peptidase_C85-like"/>
</dbReference>
<dbReference type="PANTHER" id="PTHR12419">
    <property type="entry name" value="OTU DOMAIN CONTAINING PROTEIN"/>
    <property type="match status" value="1"/>
</dbReference>
<dbReference type="Pfam" id="PF02338">
    <property type="entry name" value="OTU"/>
    <property type="match status" value="1"/>
</dbReference>
<evidence type="ECO:0000313" key="2">
    <source>
        <dbReference type="EMBL" id="XBS66501.1"/>
    </source>
</evidence>
<dbReference type="GO" id="GO:0016579">
    <property type="term" value="P:protein deubiquitination"/>
    <property type="evidence" value="ECO:0007669"/>
    <property type="project" value="TreeGrafter"/>
</dbReference>
<dbReference type="CDD" id="cd22744">
    <property type="entry name" value="OTU"/>
    <property type="match status" value="1"/>
</dbReference>
<feature type="domain" description="OTU" evidence="1">
    <location>
        <begin position="53"/>
        <end position="219"/>
    </location>
</feature>
<accession>A0AAU7Q244</accession>
<protein>
    <submittedName>
        <fullName evidence="2">OTU domain-containing protein</fullName>
    </submittedName>
</protein>
<name>A0AAU7Q244_9RICK</name>
<gene>
    <name evidence="2" type="ORF">ABLO99_04265</name>
</gene>
<dbReference type="GO" id="GO:0004843">
    <property type="term" value="F:cysteine-type deubiquitinase activity"/>
    <property type="evidence" value="ECO:0007669"/>
    <property type="project" value="TreeGrafter"/>
</dbReference>
<proteinExistence type="predicted"/>
<reference evidence="2" key="1">
    <citation type="submission" date="2024-06" db="EMBL/GenBank/DDBJ databases">
        <authorList>
            <person name="Dussert Y."/>
            <person name="Peccoud J."/>
            <person name="Pigeault R."/>
        </authorList>
    </citation>
    <scope>NUCLEOTIDE SEQUENCE</scope>
    <source>
        <strain evidence="2">WArc</strain>
    </source>
</reference>
<dbReference type="InterPro" id="IPR038765">
    <property type="entry name" value="Papain-like_cys_pep_sf"/>
</dbReference>
<dbReference type="InterPro" id="IPR003323">
    <property type="entry name" value="OTU_dom"/>
</dbReference>
<dbReference type="Gene3D" id="3.90.70.80">
    <property type="match status" value="1"/>
</dbReference>